<dbReference type="OrthoDB" id="2160351at2759"/>
<keyword evidence="13" id="KW-1185">Reference proteome</keyword>
<gene>
    <name evidence="12" type="ORF">Fcan01_13979</name>
</gene>
<dbReference type="GO" id="GO:0008270">
    <property type="term" value="F:zinc ion binding"/>
    <property type="evidence" value="ECO:0007669"/>
    <property type="project" value="UniProtKB-KW"/>
</dbReference>
<organism evidence="12 13">
    <name type="scientific">Folsomia candida</name>
    <name type="common">Springtail</name>
    <dbReference type="NCBI Taxonomy" id="158441"/>
    <lineage>
        <taxon>Eukaryota</taxon>
        <taxon>Metazoa</taxon>
        <taxon>Ecdysozoa</taxon>
        <taxon>Arthropoda</taxon>
        <taxon>Hexapoda</taxon>
        <taxon>Collembola</taxon>
        <taxon>Entomobryomorpha</taxon>
        <taxon>Isotomoidea</taxon>
        <taxon>Isotomidae</taxon>
        <taxon>Proisotominae</taxon>
        <taxon>Folsomia</taxon>
    </lineage>
</organism>
<keyword evidence="6" id="KW-0863">Zinc-finger</keyword>
<proteinExistence type="inferred from homology"/>
<feature type="compositionally biased region" description="Acidic residues" evidence="10">
    <location>
        <begin position="367"/>
        <end position="386"/>
    </location>
</feature>
<dbReference type="InterPro" id="IPR051421">
    <property type="entry name" value="RNA_Proc_DNA_Dmg_Regulator"/>
</dbReference>
<evidence type="ECO:0000256" key="2">
    <source>
        <dbReference type="ARBA" id="ARBA00008776"/>
    </source>
</evidence>
<dbReference type="InterPro" id="IPR000690">
    <property type="entry name" value="Matrin/U1-C_Znf_C2H2"/>
</dbReference>
<evidence type="ECO:0000256" key="3">
    <source>
        <dbReference type="ARBA" id="ARBA00022553"/>
    </source>
</evidence>
<dbReference type="OMA" id="GPKAFQK"/>
<dbReference type="PANTHER" id="PTHR12786">
    <property type="entry name" value="SPLICING FACTOR SF3A-RELATED"/>
    <property type="match status" value="1"/>
</dbReference>
<dbReference type="Proteomes" id="UP000198287">
    <property type="component" value="Unassembled WGS sequence"/>
</dbReference>
<evidence type="ECO:0000313" key="13">
    <source>
        <dbReference type="Proteomes" id="UP000198287"/>
    </source>
</evidence>
<dbReference type="InterPro" id="IPR021966">
    <property type="entry name" value="SF3a60_bindingd"/>
</dbReference>
<evidence type="ECO:0000256" key="10">
    <source>
        <dbReference type="SAM" id="MobiDB-lite"/>
    </source>
</evidence>
<evidence type="ECO:0000256" key="7">
    <source>
        <dbReference type="ARBA" id="ARBA00022833"/>
    </source>
</evidence>
<evidence type="ECO:0000256" key="8">
    <source>
        <dbReference type="ARBA" id="ARBA00023187"/>
    </source>
</evidence>
<dbReference type="Pfam" id="PF13297">
    <property type="entry name" value="SDE2_2C"/>
    <property type="match status" value="1"/>
</dbReference>
<dbReference type="Pfam" id="PF16837">
    <property type="entry name" value="SF3A3"/>
    <property type="match status" value="1"/>
</dbReference>
<dbReference type="InterPro" id="IPR031774">
    <property type="entry name" value="SF3A3_dom"/>
</dbReference>
<keyword evidence="7" id="KW-0862">Zinc</keyword>
<dbReference type="GO" id="GO:0003723">
    <property type="term" value="F:RNA binding"/>
    <property type="evidence" value="ECO:0007669"/>
    <property type="project" value="InterPro"/>
</dbReference>
<dbReference type="Pfam" id="PF11931">
    <property type="entry name" value="SF3a60_Prp9_C"/>
    <property type="match status" value="1"/>
</dbReference>
<keyword evidence="9" id="KW-0539">Nucleus</keyword>
<comment type="subcellular location">
    <subcellularLocation>
        <location evidence="1">Nucleus</location>
    </subcellularLocation>
</comment>
<evidence type="ECO:0000256" key="6">
    <source>
        <dbReference type="ARBA" id="ARBA00022771"/>
    </source>
</evidence>
<dbReference type="AlphaFoldDB" id="A0A226E232"/>
<accession>A0A226E232</accession>
<keyword evidence="8" id="KW-0508">mRNA splicing</keyword>
<protein>
    <submittedName>
        <fullName evidence="12">Splicing factor 3A subunit 3</fullName>
    </submittedName>
</protein>
<evidence type="ECO:0000256" key="9">
    <source>
        <dbReference type="ARBA" id="ARBA00023242"/>
    </source>
</evidence>
<feature type="domain" description="Matrin-type" evidence="11">
    <location>
        <begin position="416"/>
        <end position="447"/>
    </location>
</feature>
<dbReference type="PANTHER" id="PTHR12786:SF2">
    <property type="entry name" value="SPLICING FACTOR 3A SUBUNIT 3"/>
    <property type="match status" value="1"/>
</dbReference>
<sequence>METIIEQQRRYHEERERCVDTMVKDFVHKKNSHRDHINSEHRVRMLLDRYMACTDSLKELYEDNDMQRKEEVQALSGPNEFVEFYNRLKGIKEFHRRHPNEVSVPMSVEFEEFTKMRDSNAEEYMNLVEFTDEEGYGKYLDLVEHHVKFVNLKGAERMDYISYVEKFDRLFEIGRDKKGSVEYRKYLEGLTEYLYDFLTRINPLSDFDDIMEDVKMEFESQWEAGTFPGWPKETHTGALTHTGAHLDLSAFSSWEELATLGLDRLKSGLMALDMKCGGTLEERAQRLFSTKGKSFEEIDPTLFAKGKGGRNRKGVEKLDKGKDFEKQKDIAALESQIYRFAEMLSEQRAGTKENVTRKQARTAGEKEDSEEEDEPDHSDEDDDDDIPYNPKNLPLGWDGKPIPYWLYKLHGLNISYNCEICGNFTYKGPKAFQRHFAEWRHAHGMRCLGIPNTAHFANVTMIEDALGLWDKIKNQKTLERWLPEVEEEFEDSMGNVVNKKTFEDLKRQGLL</sequence>
<keyword evidence="5" id="KW-0479">Metal-binding</keyword>
<reference evidence="12 13" key="1">
    <citation type="submission" date="2015-12" db="EMBL/GenBank/DDBJ databases">
        <title>The genome of Folsomia candida.</title>
        <authorList>
            <person name="Faddeeva A."/>
            <person name="Derks M.F."/>
            <person name="Anvar Y."/>
            <person name="Smit S."/>
            <person name="Van Straalen N."/>
            <person name="Roelofs D."/>
        </authorList>
    </citation>
    <scope>NUCLEOTIDE SEQUENCE [LARGE SCALE GENOMIC DNA]</scope>
    <source>
        <strain evidence="12 13">VU population</strain>
        <tissue evidence="12">Whole body</tissue>
    </source>
</reference>
<dbReference type="STRING" id="158441.A0A226E232"/>
<evidence type="ECO:0000313" key="12">
    <source>
        <dbReference type="EMBL" id="OXA51047.1"/>
    </source>
</evidence>
<keyword evidence="4" id="KW-0507">mRNA processing</keyword>
<evidence type="ECO:0000256" key="5">
    <source>
        <dbReference type="ARBA" id="ARBA00022723"/>
    </source>
</evidence>
<dbReference type="InterPro" id="IPR025086">
    <property type="entry name" value="SDE2/SF3A3_SAP"/>
</dbReference>
<dbReference type="InterPro" id="IPR024598">
    <property type="entry name" value="SF3a60/Prp9_C"/>
</dbReference>
<feature type="region of interest" description="Disordered" evidence="10">
    <location>
        <begin position="349"/>
        <end position="392"/>
    </location>
</feature>
<dbReference type="EMBL" id="LNIX01000008">
    <property type="protein sequence ID" value="OXA51047.1"/>
    <property type="molecule type" value="Genomic_DNA"/>
</dbReference>
<evidence type="ECO:0000256" key="4">
    <source>
        <dbReference type="ARBA" id="ARBA00022664"/>
    </source>
</evidence>
<keyword evidence="3" id="KW-0597">Phosphoprotein</keyword>
<evidence type="ECO:0000259" key="11">
    <source>
        <dbReference type="PROSITE" id="PS50171"/>
    </source>
</evidence>
<evidence type="ECO:0000256" key="1">
    <source>
        <dbReference type="ARBA" id="ARBA00004123"/>
    </source>
</evidence>
<dbReference type="Pfam" id="PF12108">
    <property type="entry name" value="SF3a60_bindingd"/>
    <property type="match status" value="1"/>
</dbReference>
<comment type="similarity">
    <text evidence="2">Belongs to the SF3A3 family.</text>
</comment>
<dbReference type="GO" id="GO:0005681">
    <property type="term" value="C:spliceosomal complex"/>
    <property type="evidence" value="ECO:0007669"/>
    <property type="project" value="InterPro"/>
</dbReference>
<dbReference type="PROSITE" id="PS50171">
    <property type="entry name" value="ZF_MATRIN"/>
    <property type="match status" value="1"/>
</dbReference>
<comment type="caution">
    <text evidence="12">The sequence shown here is derived from an EMBL/GenBank/DDBJ whole genome shotgun (WGS) entry which is preliminary data.</text>
</comment>
<name>A0A226E232_FOLCA</name>
<dbReference type="GO" id="GO:0000398">
    <property type="term" value="P:mRNA splicing, via spliceosome"/>
    <property type="evidence" value="ECO:0007669"/>
    <property type="project" value="InterPro"/>
</dbReference>